<dbReference type="EMBL" id="CACVAS010000047">
    <property type="protein sequence ID" value="CAA6807561.1"/>
    <property type="molecule type" value="Genomic_DNA"/>
</dbReference>
<gene>
    <name evidence="1" type="ORF">HELGO_WM3310</name>
</gene>
<evidence type="ECO:0000313" key="1">
    <source>
        <dbReference type="EMBL" id="CAA6807561.1"/>
    </source>
</evidence>
<reference evidence="1" key="1">
    <citation type="submission" date="2020-01" db="EMBL/GenBank/DDBJ databases">
        <authorList>
            <person name="Meier V. D."/>
            <person name="Meier V D."/>
        </authorList>
    </citation>
    <scope>NUCLEOTIDE SEQUENCE</scope>
    <source>
        <strain evidence="1">HLG_WM_MAG_01</strain>
    </source>
</reference>
<accession>A0A6S6SYD6</accession>
<protein>
    <submittedName>
        <fullName evidence="1">Uncharacterized protein</fullName>
    </submittedName>
</protein>
<organism evidence="1">
    <name type="scientific">uncultured Sulfurovum sp</name>
    <dbReference type="NCBI Taxonomy" id="269237"/>
    <lineage>
        <taxon>Bacteria</taxon>
        <taxon>Pseudomonadati</taxon>
        <taxon>Campylobacterota</taxon>
        <taxon>Epsilonproteobacteria</taxon>
        <taxon>Campylobacterales</taxon>
        <taxon>Sulfurovaceae</taxon>
        <taxon>Sulfurovum</taxon>
        <taxon>environmental samples</taxon>
    </lineage>
</organism>
<proteinExistence type="predicted"/>
<dbReference type="AlphaFoldDB" id="A0A6S6SYD6"/>
<sequence>MTTIEELKDAQDKRTKAFKNKKQEIIKNIIETNKQLKGEAFDSLLWASTIREEECGGMFTTYWEEMDCINFDGKTLEKYTKSTHNGANGQKDWYDAHIQQGSRIDIDETFLASLNYNEFIYWVEAIEGAIEKAYCLIIEQEGKLKGA</sequence>
<name>A0A6S6SYD6_9BACT</name>